<feature type="transmembrane region" description="Helical" evidence="7">
    <location>
        <begin position="288"/>
        <end position="306"/>
    </location>
</feature>
<proteinExistence type="inferred from homology"/>
<feature type="transmembrane region" description="Helical" evidence="7">
    <location>
        <begin position="247"/>
        <end position="267"/>
    </location>
</feature>
<dbReference type="CDD" id="cd13127">
    <property type="entry name" value="MATE_tuaB_like"/>
    <property type="match status" value="1"/>
</dbReference>
<feature type="transmembrane region" description="Helical" evidence="7">
    <location>
        <begin position="411"/>
        <end position="429"/>
    </location>
</feature>
<evidence type="ECO:0000313" key="11">
    <source>
        <dbReference type="Proteomes" id="UP000281741"/>
    </source>
</evidence>
<feature type="transmembrane region" description="Helical" evidence="7">
    <location>
        <begin position="318"/>
        <end position="342"/>
    </location>
</feature>
<accession>A0A3G6QWY4</accession>
<comment type="similarity">
    <text evidence="2">Belongs to the polysaccharide synthase family.</text>
</comment>
<feature type="transmembrane region" description="Helical" evidence="7">
    <location>
        <begin position="113"/>
        <end position="133"/>
    </location>
</feature>
<dbReference type="PANTHER" id="PTHR30250">
    <property type="entry name" value="PST FAMILY PREDICTED COLANIC ACID TRANSPORTER"/>
    <property type="match status" value="1"/>
</dbReference>
<evidence type="ECO:0000313" key="9">
    <source>
        <dbReference type="EMBL" id="AZA95116.1"/>
    </source>
</evidence>
<evidence type="ECO:0000313" key="8">
    <source>
        <dbReference type="EMBL" id="AZA86703.1"/>
    </source>
</evidence>
<feature type="transmembrane region" description="Helical" evidence="7">
    <location>
        <begin position="210"/>
        <end position="227"/>
    </location>
</feature>
<evidence type="ECO:0000256" key="5">
    <source>
        <dbReference type="ARBA" id="ARBA00022989"/>
    </source>
</evidence>
<dbReference type="EMBL" id="CP033912">
    <property type="protein sequence ID" value="AZA95116.1"/>
    <property type="molecule type" value="Genomic_DNA"/>
</dbReference>
<dbReference type="EMBL" id="CP033915">
    <property type="protein sequence ID" value="AZA86703.1"/>
    <property type="molecule type" value="Genomic_DNA"/>
</dbReference>
<dbReference type="Proteomes" id="UP000281741">
    <property type="component" value="Chromosome"/>
</dbReference>
<dbReference type="PANTHER" id="PTHR30250:SF10">
    <property type="entry name" value="LIPOPOLYSACCHARIDE BIOSYNTHESIS PROTEIN WZXC"/>
    <property type="match status" value="1"/>
</dbReference>
<feature type="transmembrane region" description="Helical" evidence="7">
    <location>
        <begin position="354"/>
        <end position="373"/>
    </location>
</feature>
<keyword evidence="6 7" id="KW-0472">Membrane</keyword>
<sequence>MVHSKKTLFLGLVWSSVDKAGIFVAQMLLELIMARLLTPRDYGLIGMIAVFMSVAQVFVDGGFSSALIQKKDRTNSDYSTIFYICTGLGIFIYLILLGLSPIISTFYNENLNSLIAVLGLSLIFNSIGVVYRTKLTVELNFKKQALFSFLSICISGIIAIVLAYHNFGVWALVTQTVLLAFFNNLFLIINNKWFPELKFSSDSFKQLSGYGFKLLISGFINSLYMNANSLILGRFYDTKTVGYFTKAYQSTIFPVSFLTTVIQRVVFPYLVSFQHDEEKLFSLNQKYVTLYLMAFCPVIVVALIVSRELIILLLTEKWINILIPFKYLLSACIFFPVIVINMNLFQVKGRITEFLYVEIATKITGIFIIFLMYKKGVNYIALGVLIQFFLQFIITSVFSCRLLKRKITEQITALLPIFLSNALLFLFVELFMDNLFFKCIFFVVIYLIFIYFYYRKILLEVLRGFKI</sequence>
<evidence type="ECO:0000256" key="4">
    <source>
        <dbReference type="ARBA" id="ARBA00022692"/>
    </source>
</evidence>
<evidence type="ECO:0000256" key="7">
    <source>
        <dbReference type="SAM" id="Phobius"/>
    </source>
</evidence>
<evidence type="ECO:0000256" key="3">
    <source>
        <dbReference type="ARBA" id="ARBA00022475"/>
    </source>
</evidence>
<dbReference type="KEGG" id="csha:EG350_15270"/>
<feature type="transmembrane region" description="Helical" evidence="7">
    <location>
        <begin position="379"/>
        <end position="399"/>
    </location>
</feature>
<gene>
    <name evidence="8" type="ORF">EG349_07825</name>
    <name evidence="9" type="ORF">EG353_05845</name>
</gene>
<dbReference type="OrthoDB" id="9770347at2"/>
<keyword evidence="4 7" id="KW-0812">Transmembrane</keyword>
<keyword evidence="11" id="KW-1185">Reference proteome</keyword>
<dbReference type="Pfam" id="PF13440">
    <property type="entry name" value="Polysacc_synt_3"/>
    <property type="match status" value="1"/>
</dbReference>
<dbReference type="GO" id="GO:0005886">
    <property type="term" value="C:plasma membrane"/>
    <property type="evidence" value="ECO:0007669"/>
    <property type="project" value="UniProtKB-SubCell"/>
</dbReference>
<evidence type="ECO:0000256" key="2">
    <source>
        <dbReference type="ARBA" id="ARBA00007430"/>
    </source>
</evidence>
<dbReference type="AlphaFoldDB" id="A0A3G6QWY4"/>
<dbReference type="RefSeq" id="WP_066441141.1">
    <property type="nucleotide sequence ID" value="NZ_CP033912.1"/>
</dbReference>
<dbReference type="InterPro" id="IPR050833">
    <property type="entry name" value="Poly_Biosynth_Transport"/>
</dbReference>
<feature type="transmembrane region" description="Helical" evidence="7">
    <location>
        <begin position="43"/>
        <end position="68"/>
    </location>
</feature>
<feature type="transmembrane region" description="Helical" evidence="7">
    <location>
        <begin position="170"/>
        <end position="189"/>
    </location>
</feature>
<evidence type="ECO:0000256" key="6">
    <source>
        <dbReference type="ARBA" id="ARBA00023136"/>
    </source>
</evidence>
<keyword evidence="3" id="KW-1003">Cell membrane</keyword>
<organism evidence="8 10">
    <name type="scientific">Chryseobacterium shandongense</name>
    <dbReference type="NCBI Taxonomy" id="1493872"/>
    <lineage>
        <taxon>Bacteria</taxon>
        <taxon>Pseudomonadati</taxon>
        <taxon>Bacteroidota</taxon>
        <taxon>Flavobacteriia</taxon>
        <taxon>Flavobacteriales</taxon>
        <taxon>Weeksellaceae</taxon>
        <taxon>Chryseobacterium group</taxon>
        <taxon>Chryseobacterium</taxon>
    </lineage>
</organism>
<reference evidence="10 11" key="1">
    <citation type="submission" date="2018-11" db="EMBL/GenBank/DDBJ databases">
        <title>Proposal to divide the Flavobacteriaceae and reorganize its genera based on Amino Acid Identity values calculated from whole genome sequences.</title>
        <authorList>
            <person name="Nicholson A.C."/>
            <person name="Gulvik C.A."/>
            <person name="Whitney A.M."/>
            <person name="Humrighouse B.W."/>
            <person name="Bell M."/>
            <person name="Holmes B."/>
            <person name="Steigerwalt A.G."/>
            <person name="Villarma A."/>
            <person name="Sheth M."/>
            <person name="Batra D."/>
            <person name="Pryor J."/>
            <person name="Bernardet J.-F."/>
            <person name="Hugo C."/>
            <person name="Kampfer P."/>
            <person name="Newman J."/>
            <person name="McQuiston J.R."/>
        </authorList>
    </citation>
    <scope>NUCLEOTIDE SEQUENCE [LARGE SCALE GENOMIC DNA]</scope>
    <source>
        <strain evidence="8 10">G0207</strain>
        <strain evidence="9 11">H5143</strain>
    </source>
</reference>
<dbReference type="Proteomes" id="UP000274073">
    <property type="component" value="Chromosome"/>
</dbReference>
<feature type="transmembrane region" description="Helical" evidence="7">
    <location>
        <begin position="80"/>
        <end position="107"/>
    </location>
</feature>
<keyword evidence="5 7" id="KW-1133">Transmembrane helix</keyword>
<feature type="transmembrane region" description="Helical" evidence="7">
    <location>
        <begin position="145"/>
        <end position="164"/>
    </location>
</feature>
<name>A0A3G6QWY4_9FLAO</name>
<comment type="subcellular location">
    <subcellularLocation>
        <location evidence="1">Cell membrane</location>
        <topology evidence="1">Multi-pass membrane protein</topology>
    </subcellularLocation>
</comment>
<feature type="transmembrane region" description="Helical" evidence="7">
    <location>
        <begin position="435"/>
        <end position="454"/>
    </location>
</feature>
<evidence type="ECO:0000256" key="1">
    <source>
        <dbReference type="ARBA" id="ARBA00004651"/>
    </source>
</evidence>
<evidence type="ECO:0000313" key="10">
    <source>
        <dbReference type="Proteomes" id="UP000274073"/>
    </source>
</evidence>
<protein>
    <submittedName>
        <fullName evidence="8">Lipopolysaccharide biosynthesis protein</fullName>
    </submittedName>
</protein>